<protein>
    <submittedName>
        <fullName evidence="1">Uncharacterized protein</fullName>
    </submittedName>
</protein>
<accession>A0ACC0EUA5</accession>
<reference evidence="2" key="2">
    <citation type="journal article" date="2018" name="Mol. Plant Microbe Interact.">
        <title>Genome sequence resources for the wheat stripe rust pathogen (Puccinia striiformis f. sp. tritici) and the barley stripe rust pathogen (Puccinia striiformis f. sp. hordei).</title>
        <authorList>
            <person name="Xia C."/>
            <person name="Wang M."/>
            <person name="Yin C."/>
            <person name="Cornejo O.E."/>
            <person name="Hulbert S.H."/>
            <person name="Chen X."/>
        </authorList>
    </citation>
    <scope>NUCLEOTIDE SEQUENCE [LARGE SCALE GENOMIC DNA]</scope>
    <source>
        <strain evidence="2">93-210</strain>
    </source>
</reference>
<gene>
    <name evidence="1" type="ORF">MJO28_003392</name>
</gene>
<sequence>MKYYLRFSKDDYQSNIRGLIFESYAHVMLRDGGRFQARRLCGSNVASGQNVEVAFCPAKVRFFQAYEEIKLVKNVLWRLLSKNLPSIDSLFPNTSDQASGPQQGSRSGGGQVRMSPKAILCGSIQCLLDLQMSAISCQRREIIQGPTWQCPRSRAVGFDDSDGGELLLIGILLHAMAQST</sequence>
<keyword evidence="2" id="KW-1185">Reference proteome</keyword>
<dbReference type="EMBL" id="CM045867">
    <property type="protein sequence ID" value="KAI7959601.1"/>
    <property type="molecule type" value="Genomic_DNA"/>
</dbReference>
<reference evidence="2" key="1">
    <citation type="journal article" date="2018" name="BMC Genomics">
        <title>Genomic insights into host adaptation between the wheat stripe rust pathogen (Puccinia striiformis f. sp. tritici) and the barley stripe rust pathogen (Puccinia striiformis f. sp. hordei).</title>
        <authorList>
            <person name="Xia C."/>
            <person name="Wang M."/>
            <person name="Yin C."/>
            <person name="Cornejo O.E."/>
            <person name="Hulbert S.H."/>
            <person name="Chen X."/>
        </authorList>
    </citation>
    <scope>NUCLEOTIDE SEQUENCE [LARGE SCALE GENOMIC DNA]</scope>
    <source>
        <strain evidence="2">93-210</strain>
    </source>
</reference>
<evidence type="ECO:0000313" key="1">
    <source>
        <dbReference type="EMBL" id="KAI7959601.1"/>
    </source>
</evidence>
<organism evidence="1 2">
    <name type="scientific">Puccinia striiformis f. sp. tritici</name>
    <dbReference type="NCBI Taxonomy" id="168172"/>
    <lineage>
        <taxon>Eukaryota</taxon>
        <taxon>Fungi</taxon>
        <taxon>Dikarya</taxon>
        <taxon>Basidiomycota</taxon>
        <taxon>Pucciniomycotina</taxon>
        <taxon>Pucciniomycetes</taxon>
        <taxon>Pucciniales</taxon>
        <taxon>Pucciniaceae</taxon>
        <taxon>Puccinia</taxon>
    </lineage>
</organism>
<name>A0ACC0EUA5_9BASI</name>
<comment type="caution">
    <text evidence="1">The sequence shown here is derived from an EMBL/GenBank/DDBJ whole genome shotgun (WGS) entry which is preliminary data.</text>
</comment>
<proteinExistence type="predicted"/>
<reference evidence="1 2" key="3">
    <citation type="journal article" date="2022" name="Microbiol. Spectr.">
        <title>Folding features and dynamics of 3D genome architecture in plant fungal pathogens.</title>
        <authorList>
            <person name="Xia C."/>
        </authorList>
    </citation>
    <scope>NUCLEOTIDE SEQUENCE [LARGE SCALE GENOMIC DNA]</scope>
    <source>
        <strain evidence="1 2">93-210</strain>
    </source>
</reference>
<dbReference type="Proteomes" id="UP001060170">
    <property type="component" value="Chromosome 3"/>
</dbReference>
<evidence type="ECO:0000313" key="2">
    <source>
        <dbReference type="Proteomes" id="UP001060170"/>
    </source>
</evidence>